<feature type="region of interest" description="Disordered" evidence="1">
    <location>
        <begin position="411"/>
        <end position="476"/>
    </location>
</feature>
<feature type="domain" description="BTB" evidence="2">
    <location>
        <begin position="110"/>
        <end position="176"/>
    </location>
</feature>
<organism evidence="3 4">
    <name type="scientific">Orchesella dallaii</name>
    <dbReference type="NCBI Taxonomy" id="48710"/>
    <lineage>
        <taxon>Eukaryota</taxon>
        <taxon>Metazoa</taxon>
        <taxon>Ecdysozoa</taxon>
        <taxon>Arthropoda</taxon>
        <taxon>Hexapoda</taxon>
        <taxon>Collembola</taxon>
        <taxon>Entomobryomorpha</taxon>
        <taxon>Entomobryoidea</taxon>
        <taxon>Orchesellidae</taxon>
        <taxon>Orchesellinae</taxon>
        <taxon>Orchesella</taxon>
    </lineage>
</organism>
<feature type="compositionally biased region" description="Low complexity" evidence="1">
    <location>
        <begin position="31"/>
        <end position="47"/>
    </location>
</feature>
<dbReference type="Gene3D" id="3.30.710.10">
    <property type="entry name" value="Potassium Channel Kv1.1, Chain A"/>
    <property type="match status" value="1"/>
</dbReference>
<dbReference type="SMART" id="SM00225">
    <property type="entry name" value="BTB"/>
    <property type="match status" value="1"/>
</dbReference>
<feature type="compositionally biased region" description="Polar residues" evidence="1">
    <location>
        <begin position="648"/>
        <end position="670"/>
    </location>
</feature>
<dbReference type="InterPro" id="IPR000210">
    <property type="entry name" value="BTB/POZ_dom"/>
</dbReference>
<dbReference type="InterPro" id="IPR013087">
    <property type="entry name" value="Znf_C2H2_type"/>
</dbReference>
<proteinExistence type="predicted"/>
<dbReference type="PROSITE" id="PS00028">
    <property type="entry name" value="ZINC_FINGER_C2H2_1"/>
    <property type="match status" value="1"/>
</dbReference>
<keyword evidence="4" id="KW-1185">Reference proteome</keyword>
<feature type="compositionally biased region" description="Basic and acidic residues" evidence="1">
    <location>
        <begin position="49"/>
        <end position="61"/>
    </location>
</feature>
<dbReference type="SUPFAM" id="SSF54695">
    <property type="entry name" value="POZ domain"/>
    <property type="match status" value="1"/>
</dbReference>
<feature type="compositionally biased region" description="Basic and acidic residues" evidence="1">
    <location>
        <begin position="15"/>
        <end position="24"/>
    </location>
</feature>
<dbReference type="EMBL" id="CAXLJM020000049">
    <property type="protein sequence ID" value="CAL8112876.1"/>
    <property type="molecule type" value="Genomic_DNA"/>
</dbReference>
<dbReference type="Proteomes" id="UP001642540">
    <property type="component" value="Unassembled WGS sequence"/>
</dbReference>
<feature type="compositionally biased region" description="Low complexity" evidence="1">
    <location>
        <begin position="461"/>
        <end position="473"/>
    </location>
</feature>
<sequence length="1008" mass="111703">MEVEESDAVASRLNIKSEESPSKETEEETGSVEAESVGVSETSSGTGDKLTENEEVPKPGEVEEENGTTKGESKLAKKTLNKTLCVLTNTTSSELCEELKNDQLSDHNFTDLDIICSDGHIPVHRCLLMGASKFLRDLLIEKDIRDASTINLPDVSVHHLSQILSLLYCGKTVISKADEGEIFQIMIMLGLPVIDLQYRVPTENDIKKSPVVRYFLPSDWNDEIEDQENVISNLDSSQQNDIGVATNAVICRDAGVQKLNVDESTNGNPALHNVNNSDAAVSMNPPPIANDFKCEKCGSSELSEQGLFNHLESSDCGSMGILNWMCYEDRKCLKCEYRIPNGGTLQTLLDHVSSCAVEVPTMNKEIQSNHDSVLDVDTKRLDHFVHSFQTTDGSIDVADKSFEEACSGLEQQMERATQKQHSKRYQRKRNIVDSSEEADNKSVSSMNSRTSGKSSKRRKTSGSSNRSLASSESLDPLDSAGCDMTVEVDVDVIRKEFSISTQMDIHNLSVQNLHTVLHKCPICKFIHPKMKTAAKCLRHHGYRICFACLKVFAINGPDFDEHAKTDHLGGTEGKVTCPLCTKEFEFNVGLPTHIGNYHYRRIMESHTAATVKTKTVSAEIVLPEEVNSMKAPMIEVQNEERQDKICSPITSPSPQLQEVTPRNSSDSELTAENSINEINSANSSKCTTSSLSPPKVTKSIDELSETVKSCQICKTNYQFSECATKCLKSHGYKRCWACFKPFLEEQVSEHIKTQHVIPGSPNMVECFLCLNSYAYNKGLNLHVGKHFAVYDRQMGIKPMKRKKNASNIRKNYQSAKNELISEEFKPLNLEEKKGKKSSIGNVPHCSQPKKKMLKAAKPIGYNKRGRKPKNLHSDPAIKSPHKGKADAIEPSEDKTANGKNDTKNLDTCQGKIEHMGENEMKSDPEHEGVRKSEDTNNCDMKGGTGEVNDTNVVNASSTPTNRVFLEVKEILGTKYKVYGLMDPINGVQSGKTIAVPLRSDEELEPNCS</sequence>
<feature type="region of interest" description="Disordered" evidence="1">
    <location>
        <begin position="1"/>
        <end position="74"/>
    </location>
</feature>
<evidence type="ECO:0000313" key="3">
    <source>
        <dbReference type="EMBL" id="CAL8112876.1"/>
    </source>
</evidence>
<name>A0ABP1QW16_9HEXA</name>
<evidence type="ECO:0000313" key="4">
    <source>
        <dbReference type="Proteomes" id="UP001642540"/>
    </source>
</evidence>
<reference evidence="3 4" key="1">
    <citation type="submission" date="2024-08" db="EMBL/GenBank/DDBJ databases">
        <authorList>
            <person name="Cucini C."/>
            <person name="Frati F."/>
        </authorList>
    </citation>
    <scope>NUCLEOTIDE SEQUENCE [LARGE SCALE GENOMIC DNA]</scope>
</reference>
<gene>
    <name evidence="3" type="ORF">ODALV1_LOCUS15821</name>
</gene>
<protein>
    <recommendedName>
        <fullName evidence="2">BTB domain-containing protein</fullName>
    </recommendedName>
</protein>
<feature type="region of interest" description="Disordered" evidence="1">
    <location>
        <begin position="641"/>
        <end position="670"/>
    </location>
</feature>
<comment type="caution">
    <text evidence="3">The sequence shown here is derived from an EMBL/GenBank/DDBJ whole genome shotgun (WGS) entry which is preliminary data.</text>
</comment>
<evidence type="ECO:0000259" key="2">
    <source>
        <dbReference type="PROSITE" id="PS50097"/>
    </source>
</evidence>
<dbReference type="InterPro" id="IPR011333">
    <property type="entry name" value="SKP1/BTB/POZ_sf"/>
</dbReference>
<evidence type="ECO:0000256" key="1">
    <source>
        <dbReference type="SAM" id="MobiDB-lite"/>
    </source>
</evidence>
<dbReference type="Pfam" id="PF00651">
    <property type="entry name" value="BTB"/>
    <property type="match status" value="1"/>
</dbReference>
<feature type="compositionally biased region" description="Basic and acidic residues" evidence="1">
    <location>
        <begin position="911"/>
        <end position="934"/>
    </location>
</feature>
<dbReference type="PROSITE" id="PS50097">
    <property type="entry name" value="BTB"/>
    <property type="match status" value="1"/>
</dbReference>
<accession>A0ABP1QW16</accession>
<feature type="region of interest" description="Disordered" evidence="1">
    <location>
        <begin position="831"/>
        <end position="954"/>
    </location>
</feature>
<feature type="compositionally biased region" description="Basic residues" evidence="1">
    <location>
        <begin position="418"/>
        <end position="429"/>
    </location>
</feature>
<feature type="compositionally biased region" description="Basic and acidic residues" evidence="1">
    <location>
        <begin position="883"/>
        <end position="904"/>
    </location>
</feature>